<dbReference type="Pfam" id="PF06754">
    <property type="entry name" value="PhnG"/>
    <property type="match status" value="1"/>
</dbReference>
<sequence length="151" mass="16417">MTGTATEDTLSREERASLLARALPEELEPLAEETLARKGDPVVLSGPEVGMVMMQVREPVAAERFYLGEVLVTRTEVELGGHRGWCMRLGDDRQAALAAAILDAAAEAPDGADRASVEALCRRVAEREARAARAEWAEIAPTEVRFEELDS</sequence>
<comment type="caution">
    <text evidence="1">The sequence shown here is derived from an EMBL/GenBank/DDBJ whole genome shotgun (WGS) entry which is preliminary data.</text>
</comment>
<dbReference type="RefSeq" id="WP_192751238.1">
    <property type="nucleotide sequence ID" value="NZ_BAABJL010000122.1"/>
</dbReference>
<gene>
    <name evidence="1" type="ORF">HEB94_004114</name>
</gene>
<name>A0A927MUS3_9ACTN</name>
<reference evidence="1" key="1">
    <citation type="submission" date="2020-10" db="EMBL/GenBank/DDBJ databases">
        <title>Sequencing the genomes of 1000 actinobacteria strains.</title>
        <authorList>
            <person name="Klenk H.-P."/>
        </authorList>
    </citation>
    <scope>NUCLEOTIDE SEQUENCE</scope>
    <source>
        <strain evidence="1">DSM 45354</strain>
    </source>
</reference>
<dbReference type="EMBL" id="JADBEM010000001">
    <property type="protein sequence ID" value="MBE1607266.1"/>
    <property type="molecule type" value="Genomic_DNA"/>
</dbReference>
<dbReference type="GO" id="GO:0015716">
    <property type="term" value="P:organic phosphonate transport"/>
    <property type="evidence" value="ECO:0007669"/>
    <property type="project" value="InterPro"/>
</dbReference>
<dbReference type="Proteomes" id="UP000638648">
    <property type="component" value="Unassembled WGS sequence"/>
</dbReference>
<dbReference type="EC" id="2.7.8.37" evidence="1"/>
<evidence type="ECO:0000313" key="1">
    <source>
        <dbReference type="EMBL" id="MBE1607266.1"/>
    </source>
</evidence>
<dbReference type="AlphaFoldDB" id="A0A927MUS3"/>
<dbReference type="InterPro" id="IPR009609">
    <property type="entry name" value="Phosphonate_metab_PhnG"/>
</dbReference>
<evidence type="ECO:0000313" key="2">
    <source>
        <dbReference type="Proteomes" id="UP000638648"/>
    </source>
</evidence>
<keyword evidence="2" id="KW-1185">Reference proteome</keyword>
<keyword evidence="1" id="KW-0808">Transferase</keyword>
<accession>A0A927MUS3</accession>
<protein>
    <submittedName>
        <fullName evidence="1">Alpha-D-ribose 1-methylphosphonate 5-triphosphate synthase subunit PhnG</fullName>
        <ecNumber evidence="1">2.7.8.37</ecNumber>
    </submittedName>
</protein>
<organism evidence="1 2">
    <name type="scientific">Actinopolymorpha pittospori</name>
    <dbReference type="NCBI Taxonomy" id="648752"/>
    <lineage>
        <taxon>Bacteria</taxon>
        <taxon>Bacillati</taxon>
        <taxon>Actinomycetota</taxon>
        <taxon>Actinomycetes</taxon>
        <taxon>Propionibacteriales</taxon>
        <taxon>Actinopolymorphaceae</taxon>
        <taxon>Actinopolymorpha</taxon>
    </lineage>
</organism>
<dbReference type="GO" id="GO:0019634">
    <property type="term" value="P:organic phosphonate metabolic process"/>
    <property type="evidence" value="ECO:0007669"/>
    <property type="project" value="InterPro"/>
</dbReference>
<proteinExistence type="predicted"/>
<dbReference type="GO" id="GO:0061693">
    <property type="term" value="F:alpha-D-ribose 1-methylphosphonate 5-triphosphate synthase activity"/>
    <property type="evidence" value="ECO:0007669"/>
    <property type="project" value="UniProtKB-EC"/>
</dbReference>
<dbReference type="NCBIfam" id="TIGR03293">
    <property type="entry name" value="PhnG_redo"/>
    <property type="match status" value="1"/>
</dbReference>